<reference evidence="5 6" key="1">
    <citation type="submission" date="2016-10" db="EMBL/GenBank/DDBJ databases">
        <authorList>
            <person name="de Groot N.N."/>
        </authorList>
    </citation>
    <scope>NUCLEOTIDE SEQUENCE [LARGE SCALE GENOMIC DNA]</scope>
    <source>
        <strain evidence="5 6">OK461</strain>
    </source>
</reference>
<dbReference type="Gene3D" id="3.40.630.30">
    <property type="match status" value="1"/>
</dbReference>
<dbReference type="PANTHER" id="PTHR43877">
    <property type="entry name" value="AMINOALKYLPHOSPHONATE N-ACETYLTRANSFERASE-RELATED-RELATED"/>
    <property type="match status" value="1"/>
</dbReference>
<evidence type="ECO:0000313" key="5">
    <source>
        <dbReference type="EMBL" id="SFE97752.1"/>
    </source>
</evidence>
<proteinExistence type="predicted"/>
<gene>
    <name evidence="5" type="ORF">SAMN02787118_103158</name>
</gene>
<dbReference type="CDD" id="cd04301">
    <property type="entry name" value="NAT_SF"/>
    <property type="match status" value="1"/>
</dbReference>
<sequence length="211" mass="23383">MPGHHRARDRVAVPHPVTAGRSGRAAPRWLRDRLASLHRVILEALVPGHDIPVAVLTELTSLYASQHEFFSLSGDFPDAHDIRPEQVAVALTEEMAHPGAEVLLARNAGRLVGVAITLAHHPDPTDPDPWIGLLIVDARERRKGYGRELAALVEERFRRTGRDATRLAVLDNNPQGLAFWTTLGYETIGHREDRRLGRPCAVLRKALNGRT</sequence>
<evidence type="ECO:0000256" key="1">
    <source>
        <dbReference type="ARBA" id="ARBA00022679"/>
    </source>
</evidence>
<evidence type="ECO:0000313" key="6">
    <source>
        <dbReference type="Proteomes" id="UP000181942"/>
    </source>
</evidence>
<feature type="domain" description="N-acetyltransferase" evidence="4">
    <location>
        <begin position="67"/>
        <end position="208"/>
    </location>
</feature>
<dbReference type="SUPFAM" id="SSF55729">
    <property type="entry name" value="Acyl-CoA N-acyltransferases (Nat)"/>
    <property type="match status" value="1"/>
</dbReference>
<evidence type="ECO:0000256" key="3">
    <source>
        <dbReference type="SAM" id="MobiDB-lite"/>
    </source>
</evidence>
<dbReference type="InterPro" id="IPR016181">
    <property type="entry name" value="Acyl_CoA_acyltransferase"/>
</dbReference>
<keyword evidence="2" id="KW-0012">Acyltransferase</keyword>
<dbReference type="AlphaFoldDB" id="A0A1I2EXA2"/>
<dbReference type="Proteomes" id="UP000181942">
    <property type="component" value="Unassembled WGS sequence"/>
</dbReference>
<accession>A0A1I2EXA2</accession>
<dbReference type="Pfam" id="PF00583">
    <property type="entry name" value="Acetyltransf_1"/>
    <property type="match status" value="1"/>
</dbReference>
<protein>
    <submittedName>
        <fullName evidence="5">Acetyltransferase (GNAT) family protein</fullName>
    </submittedName>
</protein>
<dbReference type="PROSITE" id="PS51186">
    <property type="entry name" value="GNAT"/>
    <property type="match status" value="1"/>
</dbReference>
<dbReference type="GO" id="GO:0016747">
    <property type="term" value="F:acyltransferase activity, transferring groups other than amino-acyl groups"/>
    <property type="evidence" value="ECO:0007669"/>
    <property type="project" value="InterPro"/>
</dbReference>
<keyword evidence="1 5" id="KW-0808">Transferase</keyword>
<evidence type="ECO:0000259" key="4">
    <source>
        <dbReference type="PROSITE" id="PS51186"/>
    </source>
</evidence>
<name>A0A1I2EXA2_9ACTN</name>
<evidence type="ECO:0000256" key="2">
    <source>
        <dbReference type="ARBA" id="ARBA00023315"/>
    </source>
</evidence>
<dbReference type="EMBL" id="FONR01000003">
    <property type="protein sequence ID" value="SFE97752.1"/>
    <property type="molecule type" value="Genomic_DNA"/>
</dbReference>
<organism evidence="5 6">
    <name type="scientific">Streptomyces mirabilis</name>
    <dbReference type="NCBI Taxonomy" id="68239"/>
    <lineage>
        <taxon>Bacteria</taxon>
        <taxon>Bacillati</taxon>
        <taxon>Actinomycetota</taxon>
        <taxon>Actinomycetes</taxon>
        <taxon>Kitasatosporales</taxon>
        <taxon>Streptomycetaceae</taxon>
        <taxon>Streptomyces</taxon>
    </lineage>
</organism>
<dbReference type="InterPro" id="IPR000182">
    <property type="entry name" value="GNAT_dom"/>
</dbReference>
<feature type="region of interest" description="Disordered" evidence="3">
    <location>
        <begin position="1"/>
        <end position="24"/>
    </location>
</feature>
<dbReference type="InterPro" id="IPR050832">
    <property type="entry name" value="Bact_Acetyltransf"/>
</dbReference>
<dbReference type="PANTHER" id="PTHR43877:SF1">
    <property type="entry name" value="ACETYLTRANSFERASE"/>
    <property type="match status" value="1"/>
</dbReference>